<accession>A0A558BYG3</accession>
<keyword evidence="4" id="KW-1185">Reference proteome</keyword>
<proteinExistence type="predicted"/>
<protein>
    <submittedName>
        <fullName evidence="3">Zinc-ribbon domain-containing protein</fullName>
    </submittedName>
</protein>
<dbReference type="AlphaFoldDB" id="A0A558BYG3"/>
<keyword evidence="1" id="KW-0812">Transmembrane</keyword>
<dbReference type="RefSeq" id="WP_144846573.1">
    <property type="nucleotide sequence ID" value="NZ_VMRJ01000002.1"/>
</dbReference>
<reference evidence="3 4" key="1">
    <citation type="submission" date="2019-07" db="EMBL/GenBank/DDBJ databases">
        <title>Hymenobacter sp. straun FUR1 Genome sequencing and assembly.</title>
        <authorList>
            <person name="Chhetri G."/>
        </authorList>
    </citation>
    <scope>NUCLEOTIDE SEQUENCE [LARGE SCALE GENOMIC DNA]</scope>
    <source>
        <strain evidence="3 4">Fur1</strain>
    </source>
</reference>
<evidence type="ECO:0000259" key="2">
    <source>
        <dbReference type="Pfam" id="PF17032"/>
    </source>
</evidence>
<name>A0A558BYG3_9BACT</name>
<dbReference type="InterPro" id="IPR031493">
    <property type="entry name" value="Zinc_ribbon_15"/>
</dbReference>
<evidence type="ECO:0000313" key="4">
    <source>
        <dbReference type="Proteomes" id="UP000317624"/>
    </source>
</evidence>
<keyword evidence="1" id="KW-1133">Transmembrane helix</keyword>
<gene>
    <name evidence="3" type="ORF">FNT36_08980</name>
</gene>
<comment type="caution">
    <text evidence="3">The sequence shown here is derived from an EMBL/GenBank/DDBJ whole genome shotgun (WGS) entry which is preliminary data.</text>
</comment>
<evidence type="ECO:0000313" key="3">
    <source>
        <dbReference type="EMBL" id="TVT41560.1"/>
    </source>
</evidence>
<dbReference type="EMBL" id="VMRJ01000002">
    <property type="protein sequence ID" value="TVT41560.1"/>
    <property type="molecule type" value="Genomic_DNA"/>
</dbReference>
<feature type="transmembrane region" description="Helical" evidence="1">
    <location>
        <begin position="92"/>
        <end position="112"/>
    </location>
</feature>
<sequence length="234" mass="25426">MIFFFGTGTSIISNFELVGVSCVNCGTRNSVFVTVYSRYLHLFWIPVLPMGKSSVSKCGHCQQVFEAKQMPPAYREPALEAQQQARIPVTNYLALAVVGVLFVGLMIVGALGGQKHPTAKQLTNVVGTAPTASAMEEALVAADPAANEPLLEAPKVADIYAMRNPDKHYSLMRVARIAPDTVYLQTSTYRPTSLEAVSAHPDSIMSQLNNFLIPMPRANVAAMNKTKLLTVVRK</sequence>
<evidence type="ECO:0000256" key="1">
    <source>
        <dbReference type="SAM" id="Phobius"/>
    </source>
</evidence>
<organism evidence="3 4">
    <name type="scientific">Hymenobacter setariae</name>
    <dbReference type="NCBI Taxonomy" id="2594794"/>
    <lineage>
        <taxon>Bacteria</taxon>
        <taxon>Pseudomonadati</taxon>
        <taxon>Bacteroidota</taxon>
        <taxon>Cytophagia</taxon>
        <taxon>Cytophagales</taxon>
        <taxon>Hymenobacteraceae</taxon>
        <taxon>Hymenobacter</taxon>
    </lineage>
</organism>
<keyword evidence="1" id="KW-0472">Membrane</keyword>
<feature type="domain" description="Zinc-ribbon 15" evidence="2">
    <location>
        <begin position="21"/>
        <end position="69"/>
    </location>
</feature>
<dbReference type="Pfam" id="PF17032">
    <property type="entry name" value="Zn_ribbon_15"/>
    <property type="match status" value="1"/>
</dbReference>
<dbReference type="OrthoDB" id="1261251at2"/>
<dbReference type="Proteomes" id="UP000317624">
    <property type="component" value="Unassembled WGS sequence"/>
</dbReference>